<keyword evidence="1" id="KW-0812">Transmembrane</keyword>
<reference evidence="2" key="1">
    <citation type="journal article" date="2014" name="Front. Microbiol.">
        <title>High frequency of phylogenetically diverse reductive dehalogenase-homologous genes in deep subseafloor sedimentary metagenomes.</title>
        <authorList>
            <person name="Kawai M."/>
            <person name="Futagami T."/>
            <person name="Toyoda A."/>
            <person name="Takaki Y."/>
            <person name="Nishi S."/>
            <person name="Hori S."/>
            <person name="Arai W."/>
            <person name="Tsubouchi T."/>
            <person name="Morono Y."/>
            <person name="Uchiyama I."/>
            <person name="Ito T."/>
            <person name="Fujiyama A."/>
            <person name="Inagaki F."/>
            <person name="Takami H."/>
        </authorList>
    </citation>
    <scope>NUCLEOTIDE SEQUENCE</scope>
    <source>
        <strain evidence="2">Expedition CK06-06</strain>
    </source>
</reference>
<accession>X1MJA7</accession>
<gene>
    <name evidence="2" type="ORF">S06H3_30897</name>
</gene>
<protein>
    <recommendedName>
        <fullName evidence="3">Type 4 fimbrial biogenesis protein PilX N-terminal domain-containing protein</fullName>
    </recommendedName>
</protein>
<organism evidence="2">
    <name type="scientific">marine sediment metagenome</name>
    <dbReference type="NCBI Taxonomy" id="412755"/>
    <lineage>
        <taxon>unclassified sequences</taxon>
        <taxon>metagenomes</taxon>
        <taxon>ecological metagenomes</taxon>
    </lineage>
</organism>
<keyword evidence="1" id="KW-1133">Transmembrane helix</keyword>
<comment type="caution">
    <text evidence="2">The sequence shown here is derived from an EMBL/GenBank/DDBJ whole genome shotgun (WGS) entry which is preliminary data.</text>
</comment>
<sequence>MFLKKKKHIKKRSYVLVLTVITMVILTILGLGLLTVSFGVRLHASRLKNEAIAMLAAEAGYEKAVFWMGQQQDMSYVMKSGGSYSDSITFPNSRCDYTISMYAYLGSRPAYRIVSD</sequence>
<dbReference type="EMBL" id="BARV01018239">
    <property type="protein sequence ID" value="GAI31727.1"/>
    <property type="molecule type" value="Genomic_DNA"/>
</dbReference>
<evidence type="ECO:0000313" key="2">
    <source>
        <dbReference type="EMBL" id="GAI31727.1"/>
    </source>
</evidence>
<name>X1MJA7_9ZZZZ</name>
<keyword evidence="1" id="KW-0472">Membrane</keyword>
<evidence type="ECO:0000256" key="1">
    <source>
        <dbReference type="SAM" id="Phobius"/>
    </source>
</evidence>
<feature type="non-terminal residue" evidence="2">
    <location>
        <position position="116"/>
    </location>
</feature>
<evidence type="ECO:0008006" key="3">
    <source>
        <dbReference type="Google" id="ProtNLM"/>
    </source>
</evidence>
<proteinExistence type="predicted"/>
<dbReference type="AlphaFoldDB" id="X1MJA7"/>
<feature type="transmembrane region" description="Helical" evidence="1">
    <location>
        <begin position="14"/>
        <end position="40"/>
    </location>
</feature>